<dbReference type="AlphaFoldDB" id="A0A843TZX6"/>
<evidence type="ECO:0000313" key="3">
    <source>
        <dbReference type="Proteomes" id="UP000652761"/>
    </source>
</evidence>
<keyword evidence="3" id="KW-1185">Reference proteome</keyword>
<name>A0A843TZX6_COLES</name>
<feature type="region of interest" description="Disordered" evidence="1">
    <location>
        <begin position="316"/>
        <end position="372"/>
    </location>
</feature>
<dbReference type="PANTHER" id="PTHR33116">
    <property type="entry name" value="REVERSE TRANSCRIPTASE ZINC-BINDING DOMAIN-CONTAINING PROTEIN-RELATED-RELATED"/>
    <property type="match status" value="1"/>
</dbReference>
<dbReference type="PANTHER" id="PTHR33116:SF80">
    <property type="entry name" value="REVERSE TRANSCRIPTASE ZINC-BINDING DOMAIN-CONTAINING PROTEIN"/>
    <property type="match status" value="1"/>
</dbReference>
<sequence length="372" mass="42096">MHTQELFDANPSPDNRSALGAANANLRKIISRVDQFWAQKARMQWLENGDKNTAFYHVVVKGNRRRNTINRLKAGRVTLVNSVLSSIPVYLATSTSIPMSIMNYIERACANFFWSGTDGIRRRHWVAWADIQRPIDEGGLGVRNIKQVQLALAVKQIWNVYHGSSLWPQYARNHFLHAENSRIWGIPGVSSRVWSVAHQLVQDHTRWVHGNGNNIDVLPDVWLGDRPLTDQLSSPYEGSPATLREVIYNANQPIRSLLPSHIFQGVVLTDDSDNYIWGPAQDGIFSVRSAYNLVRSMGVYTDFVLVVSTHPLLASPPGERSDFSRKGCGGCRKRNRKQSSDVWKEKVKKKRRGEERGYSISIQKGRRAAPSD</sequence>
<dbReference type="EMBL" id="NMUH01000228">
    <property type="protein sequence ID" value="MQL74943.1"/>
    <property type="molecule type" value="Genomic_DNA"/>
</dbReference>
<dbReference type="OrthoDB" id="786963at2759"/>
<accession>A0A843TZX6</accession>
<gene>
    <name evidence="2" type="ORF">Taro_007311</name>
</gene>
<protein>
    <submittedName>
        <fullName evidence="2">Uncharacterized protein</fullName>
    </submittedName>
</protein>
<evidence type="ECO:0000313" key="2">
    <source>
        <dbReference type="EMBL" id="MQL74943.1"/>
    </source>
</evidence>
<reference evidence="2" key="1">
    <citation type="submission" date="2017-07" db="EMBL/GenBank/DDBJ databases">
        <title>Taro Niue Genome Assembly and Annotation.</title>
        <authorList>
            <person name="Atibalentja N."/>
            <person name="Keating K."/>
            <person name="Fields C.J."/>
        </authorList>
    </citation>
    <scope>NUCLEOTIDE SEQUENCE</scope>
    <source>
        <strain evidence="2">Niue_2</strain>
        <tissue evidence="2">Leaf</tissue>
    </source>
</reference>
<dbReference type="Proteomes" id="UP000652761">
    <property type="component" value="Unassembled WGS sequence"/>
</dbReference>
<evidence type="ECO:0000256" key="1">
    <source>
        <dbReference type="SAM" id="MobiDB-lite"/>
    </source>
</evidence>
<organism evidence="2 3">
    <name type="scientific">Colocasia esculenta</name>
    <name type="common">Wild taro</name>
    <name type="synonym">Arum esculentum</name>
    <dbReference type="NCBI Taxonomy" id="4460"/>
    <lineage>
        <taxon>Eukaryota</taxon>
        <taxon>Viridiplantae</taxon>
        <taxon>Streptophyta</taxon>
        <taxon>Embryophyta</taxon>
        <taxon>Tracheophyta</taxon>
        <taxon>Spermatophyta</taxon>
        <taxon>Magnoliopsida</taxon>
        <taxon>Liliopsida</taxon>
        <taxon>Araceae</taxon>
        <taxon>Aroideae</taxon>
        <taxon>Colocasieae</taxon>
        <taxon>Colocasia</taxon>
    </lineage>
</organism>
<comment type="caution">
    <text evidence="2">The sequence shown here is derived from an EMBL/GenBank/DDBJ whole genome shotgun (WGS) entry which is preliminary data.</text>
</comment>
<proteinExistence type="predicted"/>